<proteinExistence type="predicted"/>
<accession>A0A2N9FVE5</accession>
<sequence length="35" mass="3871">MPAPAMPLSPLHRSISVPLAATGRLRDNLPQRIHR</sequence>
<dbReference type="AlphaFoldDB" id="A0A2N9FVE5"/>
<evidence type="ECO:0000313" key="1">
    <source>
        <dbReference type="EMBL" id="SPC90939.1"/>
    </source>
</evidence>
<organism evidence="1">
    <name type="scientific">Fagus sylvatica</name>
    <name type="common">Beechnut</name>
    <dbReference type="NCBI Taxonomy" id="28930"/>
    <lineage>
        <taxon>Eukaryota</taxon>
        <taxon>Viridiplantae</taxon>
        <taxon>Streptophyta</taxon>
        <taxon>Embryophyta</taxon>
        <taxon>Tracheophyta</taxon>
        <taxon>Spermatophyta</taxon>
        <taxon>Magnoliopsida</taxon>
        <taxon>eudicotyledons</taxon>
        <taxon>Gunneridae</taxon>
        <taxon>Pentapetalae</taxon>
        <taxon>rosids</taxon>
        <taxon>fabids</taxon>
        <taxon>Fagales</taxon>
        <taxon>Fagaceae</taxon>
        <taxon>Fagus</taxon>
    </lineage>
</organism>
<protein>
    <submittedName>
        <fullName evidence="1">Uncharacterized protein</fullName>
    </submittedName>
</protein>
<reference evidence="1" key="1">
    <citation type="submission" date="2018-02" db="EMBL/GenBank/DDBJ databases">
        <authorList>
            <person name="Cohen D.B."/>
            <person name="Kent A.D."/>
        </authorList>
    </citation>
    <scope>NUCLEOTIDE SEQUENCE</scope>
</reference>
<name>A0A2N9FVE5_FAGSY</name>
<dbReference type="EMBL" id="OIVN01001191">
    <property type="protein sequence ID" value="SPC90939.1"/>
    <property type="molecule type" value="Genomic_DNA"/>
</dbReference>
<gene>
    <name evidence="1" type="ORF">FSB_LOCUS18821</name>
</gene>